<keyword evidence="7" id="KW-1003">Cell membrane</keyword>
<name>A0A2S9XZ28_9BACT</name>
<evidence type="ECO:0000256" key="8">
    <source>
        <dbReference type="ARBA" id="ARBA00022519"/>
    </source>
</evidence>
<dbReference type="GO" id="GO:0030288">
    <property type="term" value="C:outer membrane-bounded periplasmic space"/>
    <property type="evidence" value="ECO:0007669"/>
    <property type="project" value="TreeGrafter"/>
</dbReference>
<evidence type="ECO:0000256" key="6">
    <source>
        <dbReference type="ARBA" id="ARBA00018638"/>
    </source>
</evidence>
<comment type="subcellular location">
    <subcellularLocation>
        <location evidence="1">Cell inner membrane</location>
        <topology evidence="1">Single-pass type II membrane protein</topology>
    </subcellularLocation>
</comment>
<dbReference type="InterPro" id="IPR001460">
    <property type="entry name" value="PCN-bd_Tpept"/>
</dbReference>
<feature type="domain" description="Penicillin-binding protein OB-like" evidence="31">
    <location>
        <begin position="341"/>
        <end position="469"/>
    </location>
</feature>
<dbReference type="GO" id="GO:0009002">
    <property type="term" value="F:serine-type D-Ala-D-Ala carboxypeptidase activity"/>
    <property type="evidence" value="ECO:0007669"/>
    <property type="project" value="UniProtKB-EC"/>
</dbReference>
<dbReference type="GO" id="GO:0008955">
    <property type="term" value="F:peptidoglycan glycosyltransferase activity"/>
    <property type="evidence" value="ECO:0007669"/>
    <property type="project" value="UniProtKB-EC"/>
</dbReference>
<keyword evidence="20" id="KW-0046">Antibiotic resistance</keyword>
<evidence type="ECO:0000256" key="7">
    <source>
        <dbReference type="ARBA" id="ARBA00022475"/>
    </source>
</evidence>
<evidence type="ECO:0000256" key="17">
    <source>
        <dbReference type="ARBA" id="ARBA00022984"/>
    </source>
</evidence>
<dbReference type="EC" id="3.4.16.4" evidence="5"/>
<dbReference type="InterPro" id="IPR001264">
    <property type="entry name" value="Glyco_trans_51"/>
</dbReference>
<evidence type="ECO:0000256" key="26">
    <source>
        <dbReference type="ARBA" id="ARBA00060592"/>
    </source>
</evidence>
<keyword evidence="21" id="KW-0511">Multifunctional enzyme</keyword>
<keyword evidence="9" id="KW-0121">Carboxypeptidase</keyword>
<dbReference type="InterPro" id="IPR023346">
    <property type="entry name" value="Lysozyme-like_dom_sf"/>
</dbReference>
<dbReference type="InterPro" id="IPR031376">
    <property type="entry name" value="PCB_OB"/>
</dbReference>
<evidence type="ECO:0000313" key="32">
    <source>
        <dbReference type="EMBL" id="PRP98117.1"/>
    </source>
</evidence>
<dbReference type="Pfam" id="PF00912">
    <property type="entry name" value="Transgly"/>
    <property type="match status" value="1"/>
</dbReference>
<dbReference type="Proteomes" id="UP000238823">
    <property type="component" value="Unassembled WGS sequence"/>
</dbReference>
<dbReference type="EMBL" id="PVNL01000126">
    <property type="protein sequence ID" value="PRP98117.1"/>
    <property type="molecule type" value="Genomic_DNA"/>
</dbReference>
<evidence type="ECO:0000256" key="23">
    <source>
        <dbReference type="ARBA" id="ARBA00034000"/>
    </source>
</evidence>
<dbReference type="SUPFAM" id="SSF53955">
    <property type="entry name" value="Lysozyme-like"/>
    <property type="match status" value="1"/>
</dbReference>
<evidence type="ECO:0000256" key="3">
    <source>
        <dbReference type="ARBA" id="ARBA00007090"/>
    </source>
</evidence>
<evidence type="ECO:0000256" key="21">
    <source>
        <dbReference type="ARBA" id="ARBA00023268"/>
    </source>
</evidence>
<evidence type="ECO:0000259" key="29">
    <source>
        <dbReference type="Pfam" id="PF00905"/>
    </source>
</evidence>
<dbReference type="InterPro" id="IPR012340">
    <property type="entry name" value="NA-bd_OB-fold"/>
</dbReference>
<keyword evidence="16" id="KW-0735">Signal-anchor</keyword>
<evidence type="ECO:0000313" key="33">
    <source>
        <dbReference type="Proteomes" id="UP000238823"/>
    </source>
</evidence>
<evidence type="ECO:0000256" key="13">
    <source>
        <dbReference type="ARBA" id="ARBA00022692"/>
    </source>
</evidence>
<evidence type="ECO:0000256" key="15">
    <source>
        <dbReference type="ARBA" id="ARBA00022960"/>
    </source>
</evidence>
<dbReference type="Gene3D" id="2.40.50.140">
    <property type="entry name" value="Nucleic acid-binding proteins"/>
    <property type="match status" value="1"/>
</dbReference>
<keyword evidence="17" id="KW-0573">Peptidoglycan synthesis</keyword>
<keyword evidence="15" id="KW-0133">Cell shape</keyword>
<comment type="caution">
    <text evidence="32">The sequence shown here is derived from an EMBL/GenBank/DDBJ whole genome shotgun (WGS) entry which is preliminary data.</text>
</comment>
<keyword evidence="12" id="KW-0808">Transferase</keyword>
<keyword evidence="19 28" id="KW-0472">Membrane</keyword>
<dbReference type="GO" id="GO:0008360">
    <property type="term" value="P:regulation of cell shape"/>
    <property type="evidence" value="ECO:0007669"/>
    <property type="project" value="UniProtKB-KW"/>
</dbReference>
<dbReference type="PANTHER" id="PTHR32282:SF27">
    <property type="entry name" value="PENICILLIN-BINDING PROTEIN 1A"/>
    <property type="match status" value="1"/>
</dbReference>
<gene>
    <name evidence="32" type="primary">mrcA_4</name>
    <name evidence="32" type="ORF">ENSA7_66140</name>
</gene>
<proteinExistence type="inferred from homology"/>
<evidence type="ECO:0000256" key="27">
    <source>
        <dbReference type="SAM" id="MobiDB-lite"/>
    </source>
</evidence>
<dbReference type="InterPro" id="IPR050396">
    <property type="entry name" value="Glycosyltr_51/Transpeptidase"/>
</dbReference>
<dbReference type="EC" id="2.4.99.28" evidence="24"/>
<dbReference type="Pfam" id="PF00905">
    <property type="entry name" value="Transpeptidase"/>
    <property type="match status" value="1"/>
</dbReference>
<dbReference type="UniPathway" id="UPA00219"/>
<evidence type="ECO:0000256" key="20">
    <source>
        <dbReference type="ARBA" id="ARBA00023251"/>
    </source>
</evidence>
<reference evidence="32 33" key="1">
    <citation type="submission" date="2018-03" db="EMBL/GenBank/DDBJ databases">
        <title>Draft Genome Sequences of the Obligatory Marine Myxobacteria Enhygromyxa salina SWB007.</title>
        <authorList>
            <person name="Poehlein A."/>
            <person name="Moghaddam J.A."/>
            <person name="Harms H."/>
            <person name="Alanjari M."/>
            <person name="Koenig G.M."/>
            <person name="Daniel R."/>
            <person name="Schaeberle T.F."/>
        </authorList>
    </citation>
    <scope>NUCLEOTIDE SEQUENCE [LARGE SCALE GENOMIC DNA]</scope>
    <source>
        <strain evidence="32 33">SWB007</strain>
    </source>
</reference>
<comment type="similarity">
    <text evidence="3">In the C-terminal section; belongs to the transpeptidase family.</text>
</comment>
<dbReference type="GO" id="GO:0071555">
    <property type="term" value="P:cell wall organization"/>
    <property type="evidence" value="ECO:0007669"/>
    <property type="project" value="UniProtKB-KW"/>
</dbReference>
<evidence type="ECO:0000259" key="31">
    <source>
        <dbReference type="Pfam" id="PF17092"/>
    </source>
</evidence>
<keyword evidence="11" id="KW-0328">Glycosyltransferase</keyword>
<feature type="domain" description="Penicillin-binding protein transpeptidase" evidence="29">
    <location>
        <begin position="471"/>
        <end position="738"/>
    </location>
</feature>
<evidence type="ECO:0000256" key="5">
    <source>
        <dbReference type="ARBA" id="ARBA00012448"/>
    </source>
</evidence>
<evidence type="ECO:0000256" key="11">
    <source>
        <dbReference type="ARBA" id="ARBA00022676"/>
    </source>
</evidence>
<evidence type="ECO:0000256" key="1">
    <source>
        <dbReference type="ARBA" id="ARBA00004249"/>
    </source>
</evidence>
<evidence type="ECO:0000256" key="14">
    <source>
        <dbReference type="ARBA" id="ARBA00022801"/>
    </source>
</evidence>
<dbReference type="AlphaFoldDB" id="A0A2S9XZ28"/>
<comment type="catalytic activity">
    <reaction evidence="23">
        <text>Preferential cleavage: (Ac)2-L-Lys-D-Ala-|-D-Ala. Also transpeptidation of peptidyl-alanyl moieties that are N-acyl substituents of D-alanine.</text>
        <dbReference type="EC" id="3.4.16.4"/>
    </reaction>
</comment>
<evidence type="ECO:0000256" key="18">
    <source>
        <dbReference type="ARBA" id="ARBA00022989"/>
    </source>
</evidence>
<organism evidence="32 33">
    <name type="scientific">Enhygromyxa salina</name>
    <dbReference type="NCBI Taxonomy" id="215803"/>
    <lineage>
        <taxon>Bacteria</taxon>
        <taxon>Pseudomonadati</taxon>
        <taxon>Myxococcota</taxon>
        <taxon>Polyangia</taxon>
        <taxon>Nannocystales</taxon>
        <taxon>Nannocystaceae</taxon>
        <taxon>Enhygromyxa</taxon>
    </lineage>
</organism>
<keyword evidence="22" id="KW-0961">Cell wall biogenesis/degradation</keyword>
<dbReference type="InterPro" id="IPR012338">
    <property type="entry name" value="Beta-lactam/transpept-like"/>
</dbReference>
<comment type="pathway">
    <text evidence="26">Glycan biosynthesis.</text>
</comment>
<dbReference type="PANTHER" id="PTHR32282">
    <property type="entry name" value="BINDING PROTEIN TRANSPEPTIDASE, PUTATIVE-RELATED"/>
    <property type="match status" value="1"/>
</dbReference>
<protein>
    <recommendedName>
        <fullName evidence="6">Penicillin-binding protein 1A</fullName>
        <ecNumber evidence="24">2.4.99.28</ecNumber>
        <ecNumber evidence="5">3.4.16.4</ecNumber>
    </recommendedName>
</protein>
<dbReference type="SUPFAM" id="SSF56601">
    <property type="entry name" value="beta-lactamase/transpeptidase-like"/>
    <property type="match status" value="1"/>
</dbReference>
<evidence type="ECO:0000256" key="19">
    <source>
        <dbReference type="ARBA" id="ARBA00023136"/>
    </source>
</evidence>
<comment type="similarity">
    <text evidence="4">In the N-terminal section; belongs to the glycosyltransferase 51 family.</text>
</comment>
<dbReference type="FunFam" id="1.10.3810.10:FF:000003">
    <property type="entry name" value="Penicillin-binding protein 1a"/>
    <property type="match status" value="1"/>
</dbReference>
<evidence type="ECO:0000256" key="4">
    <source>
        <dbReference type="ARBA" id="ARBA00007739"/>
    </source>
</evidence>
<evidence type="ECO:0000256" key="25">
    <source>
        <dbReference type="ARBA" id="ARBA00049902"/>
    </source>
</evidence>
<evidence type="ECO:0000256" key="12">
    <source>
        <dbReference type="ARBA" id="ARBA00022679"/>
    </source>
</evidence>
<evidence type="ECO:0000256" key="24">
    <source>
        <dbReference type="ARBA" id="ARBA00044770"/>
    </source>
</evidence>
<evidence type="ECO:0000256" key="9">
    <source>
        <dbReference type="ARBA" id="ARBA00022645"/>
    </source>
</evidence>
<evidence type="ECO:0000259" key="30">
    <source>
        <dbReference type="Pfam" id="PF00912"/>
    </source>
</evidence>
<evidence type="ECO:0000256" key="28">
    <source>
        <dbReference type="SAM" id="Phobius"/>
    </source>
</evidence>
<keyword evidence="10" id="KW-0645">Protease</keyword>
<evidence type="ECO:0000256" key="16">
    <source>
        <dbReference type="ARBA" id="ARBA00022968"/>
    </source>
</evidence>
<dbReference type="Pfam" id="PF17092">
    <property type="entry name" value="PCB_OB"/>
    <property type="match status" value="1"/>
</dbReference>
<dbReference type="GO" id="GO:0008658">
    <property type="term" value="F:penicillin binding"/>
    <property type="evidence" value="ECO:0007669"/>
    <property type="project" value="InterPro"/>
</dbReference>
<keyword evidence="18 28" id="KW-1133">Transmembrane helix</keyword>
<feature type="transmembrane region" description="Helical" evidence="28">
    <location>
        <begin position="21"/>
        <end position="43"/>
    </location>
</feature>
<dbReference type="Gene3D" id="3.40.710.10">
    <property type="entry name" value="DD-peptidase/beta-lactamase superfamily"/>
    <property type="match status" value="1"/>
</dbReference>
<dbReference type="GO" id="GO:0005886">
    <property type="term" value="C:plasma membrane"/>
    <property type="evidence" value="ECO:0007669"/>
    <property type="project" value="UniProtKB-SubCell"/>
</dbReference>
<feature type="region of interest" description="Disordered" evidence="27">
    <location>
        <begin position="697"/>
        <end position="719"/>
    </location>
</feature>
<comment type="catalytic activity">
    <reaction evidence="25">
        <text>[GlcNAc-(1-&gt;4)-Mur2Ac(oyl-L-Ala-gamma-D-Glu-L-Lys-D-Ala-D-Ala)](n)-di-trans,octa-cis-undecaprenyl diphosphate + beta-D-GlcNAc-(1-&gt;4)-Mur2Ac(oyl-L-Ala-gamma-D-Glu-L-Lys-D-Ala-D-Ala)-di-trans,octa-cis-undecaprenyl diphosphate = [GlcNAc-(1-&gt;4)-Mur2Ac(oyl-L-Ala-gamma-D-Glu-L-Lys-D-Ala-D-Ala)](n+1)-di-trans,octa-cis-undecaprenyl diphosphate + di-trans,octa-cis-undecaprenyl diphosphate + H(+)</text>
        <dbReference type="Rhea" id="RHEA:23708"/>
        <dbReference type="Rhea" id="RHEA-COMP:9602"/>
        <dbReference type="Rhea" id="RHEA-COMP:9603"/>
        <dbReference type="ChEBI" id="CHEBI:15378"/>
        <dbReference type="ChEBI" id="CHEBI:58405"/>
        <dbReference type="ChEBI" id="CHEBI:60033"/>
        <dbReference type="ChEBI" id="CHEBI:78435"/>
        <dbReference type="EC" id="2.4.99.28"/>
    </reaction>
</comment>
<dbReference type="GO" id="GO:0046677">
    <property type="term" value="P:response to antibiotic"/>
    <property type="evidence" value="ECO:0007669"/>
    <property type="project" value="UniProtKB-KW"/>
</dbReference>
<accession>A0A2S9XZ28</accession>
<dbReference type="GO" id="GO:0006508">
    <property type="term" value="P:proteolysis"/>
    <property type="evidence" value="ECO:0007669"/>
    <property type="project" value="UniProtKB-KW"/>
</dbReference>
<feature type="domain" description="Glycosyl transferase family 51" evidence="30">
    <location>
        <begin position="79"/>
        <end position="253"/>
    </location>
</feature>
<sequence>MATDATVSARVWVTNPARAGLFGWLFRYLVVLLLLTLPALGLIGRAAYRYFAADLPQLDSVSDYRERAPGVTRIYAADGTLLAELAREHRSYAPLEDIPAPLIAAFLSAEDRRFYAHGGLDFRGLARATKANISSGTIVQGGSTITQQVAKSFLEDQERTLERKVREAILSVRMESRLGKPPILEIYLNKIFLGHGAYGVRAAASRYFDKQLDELTLAESALIAGLAQAPSRWSPVSSPELALRRRNEVLSDMVEAGYLDADEANQATAEPIVLAELRDPFRWRAPFYAEHVRQLVGEQLGDEAVLSDGLVIETGANLTLQAAADQTVDAAARKLDRRHGWRGPAAHLSKDNARARLHERMIREYSEYGDQPLAQPNRWLLGLVTDVDRHLAIVDLGAIEAELPLRLAHWAAPYDRSSGENDRTISGLGQALEVGDVIWVRAHLDADGLPQRGDESDRPIVELGQIPAVEGTLFAYDHQRGYVEAMTAGVDYDRSQYDRATQACRSPGSVFKAFYFALALDEGWQADDVLEAKPWEPEPGEEWSPRNIDKTLDGKVLLRTALIKSLNTPSIRLFLAVGIQDVIDFARKLGFTTELIADKGLSLGTSCVRIDELTAGFAVFARGGSPRPPVYLRRVIDKHGQLRIDQRHPIDGAIGIGDRIDRMAALAGDPPKQLLDTRTNFLISRLLREVVTSGTSTRATTIGAPSAGKSGTASGRYKRDGRWDDLTTDTWFVGYTSQHATAAWMGFDDRNERSLGDEDASYTTAIPMWTEFMKIVVEGRTHDRIPPSTPEGIGQVVVDATHGGPPVAGMPQANIYYRRDLRHADTPAPLP</sequence>
<comment type="pathway">
    <text evidence="2">Cell wall biogenesis; peptidoglycan biosynthesis.</text>
</comment>
<evidence type="ECO:0000256" key="2">
    <source>
        <dbReference type="ARBA" id="ARBA00004752"/>
    </source>
</evidence>
<dbReference type="Gene3D" id="1.10.3810.10">
    <property type="entry name" value="Biosynthetic peptidoglycan transglycosylase-like"/>
    <property type="match status" value="1"/>
</dbReference>
<keyword evidence="14" id="KW-0378">Hydrolase</keyword>
<keyword evidence="13 28" id="KW-0812">Transmembrane</keyword>
<keyword evidence="8" id="KW-0997">Cell inner membrane</keyword>
<dbReference type="InterPro" id="IPR036950">
    <property type="entry name" value="PBP_transglycosylase"/>
</dbReference>
<dbReference type="GO" id="GO:0009252">
    <property type="term" value="P:peptidoglycan biosynthetic process"/>
    <property type="evidence" value="ECO:0007669"/>
    <property type="project" value="UniProtKB-UniPathway"/>
</dbReference>
<evidence type="ECO:0000256" key="22">
    <source>
        <dbReference type="ARBA" id="ARBA00023316"/>
    </source>
</evidence>
<evidence type="ECO:0000256" key="10">
    <source>
        <dbReference type="ARBA" id="ARBA00022670"/>
    </source>
</evidence>
<dbReference type="NCBIfam" id="TIGR02074">
    <property type="entry name" value="PBP_1a_fam"/>
    <property type="match status" value="1"/>
</dbReference>